<organism evidence="9 10">
    <name type="scientific">Symbiodinium natans</name>
    <dbReference type="NCBI Taxonomy" id="878477"/>
    <lineage>
        <taxon>Eukaryota</taxon>
        <taxon>Sar</taxon>
        <taxon>Alveolata</taxon>
        <taxon>Dinophyceae</taxon>
        <taxon>Suessiales</taxon>
        <taxon>Symbiodiniaceae</taxon>
        <taxon>Symbiodinium</taxon>
    </lineage>
</organism>
<evidence type="ECO:0000256" key="2">
    <source>
        <dbReference type="ARBA" id="ARBA00007168"/>
    </source>
</evidence>
<proteinExistence type="inferred from homology"/>
<keyword evidence="3 8" id="KW-0812">Transmembrane</keyword>
<evidence type="ECO:0000256" key="3">
    <source>
        <dbReference type="ARBA" id="ARBA00022692"/>
    </source>
</evidence>
<keyword evidence="10" id="KW-1185">Reference proteome</keyword>
<dbReference type="InterPro" id="IPR007603">
    <property type="entry name" value="Choline_transptr-like"/>
</dbReference>
<accession>A0A812IEG1</accession>
<comment type="caution">
    <text evidence="9">The sequence shown here is derived from an EMBL/GenBank/DDBJ whole genome shotgun (WGS) entry which is preliminary data.</text>
</comment>
<evidence type="ECO:0000256" key="5">
    <source>
        <dbReference type="ARBA" id="ARBA00023136"/>
    </source>
</evidence>
<evidence type="ECO:0000256" key="4">
    <source>
        <dbReference type="ARBA" id="ARBA00022989"/>
    </source>
</evidence>
<feature type="transmembrane region" description="Helical" evidence="8">
    <location>
        <begin position="288"/>
        <end position="312"/>
    </location>
</feature>
<sequence>MLPLKPQPEGGDASQRALQDGPLDNRRCTDVPCSCLFLGHAIFFWFLVSQGFQQGNIQQLYLPRDFRGAFCGLADGGGSGVASFPKLSFAMSASETFDKMALEMLCSAGEIPSQLCGGGSSLSAASDAMAALQSSLADPSKALSQLAGNGIFPTPTTVLSQATSYLTPVCTSSCSAPNTNRTFVYSAPPGAPWAAAWQRFAASTAAAGLRLEFPAWSSEHCPYDARYCVPFPGLSLQEGPDDICLPELDSTLVSQIGQSLTQQLDALASLNITQGVLQDVQQSAGSLLVTWDAFGVVAFAALIFSVVYLTLVRFFAKPVVWLSILLVWAGFLTAGTLAVLYASQCLEAGLLQPAAETLLLLQNATGLGNVHNASAPSGGCQELGGYVVKDEILRTSLQVIGYTLLGFGAVWLLLVACLRNRIQLAIAVNEVAAKFVVHHPQMIGIPLFQFLLVVAWLVVWLVCAALIVAGVPQDYVPSQAFATEVEAAGNATMPGACTDMVPAGFAYEDVATCVPDNTTSVPLCWRCAAPRYTMGWPFWYALFALLWHKALLDAICQCIIAGAAGAWFFTRKDQKAAAFVCCPAFTNAVIWHLGSLAFGSLILAIVQWLKWFMRFLSEQAKSRKNRVLRVVFCILGCCIWCFEKLIKFLNKNAYIQIALKGTNFCTSAWRAFELLLRNIIRFGALSLLGSLVRGLGTTFICSATAICGYFVMQSFYPEISPILNVLTYILLGFVTGRLFLNLNSMTCDTIMHCYIISEEAEMKDRADFVPTELKSLMKDQDLKSKARRSLARLRSSKYLLLAMLIVLEPLDLDVILHLSLLVPAAKPESAHIVTAASRPDW</sequence>
<evidence type="ECO:0000313" key="9">
    <source>
        <dbReference type="EMBL" id="CAE7030124.1"/>
    </source>
</evidence>
<gene>
    <name evidence="9" type="primary">slc44a4</name>
    <name evidence="9" type="ORF">SNAT2548_LOCUS3654</name>
</gene>
<dbReference type="OrthoDB" id="420519at2759"/>
<feature type="transmembrane region" description="Helical" evidence="8">
    <location>
        <begin position="399"/>
        <end position="418"/>
    </location>
</feature>
<feature type="transmembrane region" description="Helical" evidence="8">
    <location>
        <begin position="626"/>
        <end position="642"/>
    </location>
</feature>
<evidence type="ECO:0000256" key="8">
    <source>
        <dbReference type="SAM" id="Phobius"/>
    </source>
</evidence>
<evidence type="ECO:0000256" key="6">
    <source>
        <dbReference type="ARBA" id="ARBA00023180"/>
    </source>
</evidence>
<feature type="transmembrane region" description="Helical" evidence="8">
    <location>
        <begin position="691"/>
        <end position="716"/>
    </location>
</feature>
<protein>
    <submittedName>
        <fullName evidence="9">Slc44a4 protein</fullName>
    </submittedName>
</protein>
<dbReference type="EMBL" id="CAJNDS010000224">
    <property type="protein sequence ID" value="CAE7030124.1"/>
    <property type="molecule type" value="Genomic_DNA"/>
</dbReference>
<comment type="similarity">
    <text evidence="2">Belongs to the CTL (choline transporter-like) family.</text>
</comment>
<dbReference type="GO" id="GO:0022857">
    <property type="term" value="F:transmembrane transporter activity"/>
    <property type="evidence" value="ECO:0007669"/>
    <property type="project" value="InterPro"/>
</dbReference>
<comment type="subcellular location">
    <subcellularLocation>
        <location evidence="1">Membrane</location>
        <topology evidence="1">Multi-pass membrane protein</topology>
    </subcellularLocation>
</comment>
<evidence type="ECO:0000256" key="1">
    <source>
        <dbReference type="ARBA" id="ARBA00004141"/>
    </source>
</evidence>
<dbReference type="PANTHER" id="PTHR12385">
    <property type="entry name" value="CHOLINE TRANSPORTER-LIKE (SLC FAMILY 44)"/>
    <property type="match status" value="1"/>
</dbReference>
<keyword evidence="4 8" id="KW-1133">Transmembrane helix</keyword>
<dbReference type="PANTHER" id="PTHR12385:SF14">
    <property type="entry name" value="CHOLINE TRANSPORTER-LIKE 2"/>
    <property type="match status" value="1"/>
</dbReference>
<reference evidence="9" key="1">
    <citation type="submission" date="2021-02" db="EMBL/GenBank/DDBJ databases">
        <authorList>
            <person name="Dougan E. K."/>
            <person name="Rhodes N."/>
            <person name="Thang M."/>
            <person name="Chan C."/>
        </authorList>
    </citation>
    <scope>NUCLEOTIDE SEQUENCE</scope>
</reference>
<feature type="transmembrane region" description="Helical" evidence="8">
    <location>
        <begin position="319"/>
        <end position="342"/>
    </location>
</feature>
<keyword evidence="6" id="KW-0325">Glycoprotein</keyword>
<dbReference type="Pfam" id="PF04515">
    <property type="entry name" value="Choline_transpo"/>
    <property type="match status" value="1"/>
</dbReference>
<feature type="transmembrane region" description="Helical" evidence="8">
    <location>
        <begin position="576"/>
        <end position="606"/>
    </location>
</feature>
<evidence type="ECO:0000313" key="10">
    <source>
        <dbReference type="Proteomes" id="UP000604046"/>
    </source>
</evidence>
<keyword evidence="5 8" id="KW-0472">Membrane</keyword>
<name>A0A812IEG1_9DINO</name>
<feature type="transmembrane region" description="Helical" evidence="8">
    <location>
        <begin position="450"/>
        <end position="471"/>
    </location>
</feature>
<feature type="transmembrane region" description="Helical" evidence="8">
    <location>
        <begin position="722"/>
        <end position="740"/>
    </location>
</feature>
<feature type="region of interest" description="Disordered" evidence="7">
    <location>
        <begin position="1"/>
        <end position="21"/>
    </location>
</feature>
<dbReference type="AlphaFoldDB" id="A0A812IEG1"/>
<evidence type="ECO:0000256" key="7">
    <source>
        <dbReference type="SAM" id="MobiDB-lite"/>
    </source>
</evidence>
<dbReference type="GO" id="GO:0016020">
    <property type="term" value="C:membrane"/>
    <property type="evidence" value="ECO:0007669"/>
    <property type="project" value="UniProtKB-SubCell"/>
</dbReference>
<dbReference type="Proteomes" id="UP000604046">
    <property type="component" value="Unassembled WGS sequence"/>
</dbReference>
<feature type="transmembrane region" description="Helical" evidence="8">
    <location>
        <begin position="538"/>
        <end position="569"/>
    </location>
</feature>